<feature type="binding site" evidence="8">
    <location>
        <position position="39"/>
    </location>
    <ligand>
        <name>FMN</name>
        <dbReference type="ChEBI" id="CHEBI:58210"/>
        <note>ligand shared between dimeric partners</note>
    </ligand>
</feature>
<dbReference type="SUPFAM" id="SSF55469">
    <property type="entry name" value="FMN-dependent nitroreductase-like"/>
    <property type="match status" value="1"/>
</dbReference>
<evidence type="ECO:0000259" key="9">
    <source>
        <dbReference type="Pfam" id="PF00881"/>
    </source>
</evidence>
<evidence type="ECO:0000256" key="2">
    <source>
        <dbReference type="ARBA" id="ARBA00022630"/>
    </source>
</evidence>
<dbReference type="NCBIfam" id="NF008088">
    <property type="entry name" value="PRK10828.1"/>
    <property type="match status" value="1"/>
</dbReference>
<dbReference type="InterPro" id="IPR026021">
    <property type="entry name" value="YdjA-like"/>
</dbReference>
<comment type="similarity">
    <text evidence="1 7">Belongs to the nitroreductase family.</text>
</comment>
<evidence type="ECO:0000256" key="5">
    <source>
        <dbReference type="ARBA" id="ARBA00023002"/>
    </source>
</evidence>
<keyword evidence="4 7" id="KW-0521">NADP</keyword>
<keyword evidence="11" id="KW-1185">Reference proteome</keyword>
<dbReference type="Proteomes" id="UP000682739">
    <property type="component" value="Chromosome"/>
</dbReference>
<proteinExistence type="inferred from homology"/>
<dbReference type="CDD" id="cd02135">
    <property type="entry name" value="YdjA-like"/>
    <property type="match status" value="1"/>
</dbReference>
<dbReference type="PIRSF" id="PIRSF000232">
    <property type="entry name" value="YdjA"/>
    <property type="match status" value="1"/>
</dbReference>
<dbReference type="KEGG" id="psym:J1N51_02210"/>
<evidence type="ECO:0000256" key="4">
    <source>
        <dbReference type="ARBA" id="ARBA00022857"/>
    </source>
</evidence>
<keyword evidence="5 7" id="KW-0560">Oxidoreductase</keyword>
<dbReference type="EMBL" id="CP072110">
    <property type="protein sequence ID" value="QTH64320.1"/>
    <property type="molecule type" value="Genomic_DNA"/>
</dbReference>
<dbReference type="PANTHER" id="PTHR43821">
    <property type="entry name" value="NAD(P)H NITROREDUCTASE YDJA-RELATED"/>
    <property type="match status" value="1"/>
</dbReference>
<dbReference type="PANTHER" id="PTHR43821:SF1">
    <property type="entry name" value="NAD(P)H NITROREDUCTASE YDJA-RELATED"/>
    <property type="match status" value="1"/>
</dbReference>
<keyword evidence="3 7" id="KW-0288">FMN</keyword>
<dbReference type="InterPro" id="IPR000415">
    <property type="entry name" value="Nitroreductase-like"/>
</dbReference>
<feature type="binding site" description="in other chain" evidence="8">
    <location>
        <begin position="131"/>
        <end position="133"/>
    </location>
    <ligand>
        <name>FMN</name>
        <dbReference type="ChEBI" id="CHEBI:58210"/>
        <note>ligand shared between dimeric partners</note>
    </ligand>
</feature>
<evidence type="ECO:0000313" key="11">
    <source>
        <dbReference type="Proteomes" id="UP000682739"/>
    </source>
</evidence>
<dbReference type="AlphaFoldDB" id="A0A975HIJ7"/>
<comment type="cofactor">
    <cofactor evidence="8">
        <name>FMN</name>
        <dbReference type="ChEBI" id="CHEBI:58210"/>
    </cofactor>
    <text evidence="8">Binds 1 FMN per subunit.</text>
</comment>
<feature type="domain" description="Nitroreductase" evidence="9">
    <location>
        <begin position="18"/>
        <end position="161"/>
    </location>
</feature>
<evidence type="ECO:0000256" key="8">
    <source>
        <dbReference type="PIRSR" id="PIRSR000232-1"/>
    </source>
</evidence>
<dbReference type="Pfam" id="PF00881">
    <property type="entry name" value="Nitroreductase"/>
    <property type="match status" value="1"/>
</dbReference>
<dbReference type="GO" id="GO:0016491">
    <property type="term" value="F:oxidoreductase activity"/>
    <property type="evidence" value="ECO:0007669"/>
    <property type="project" value="UniProtKB-UniRule"/>
</dbReference>
<dbReference type="Gene3D" id="3.40.109.10">
    <property type="entry name" value="NADH Oxidase"/>
    <property type="match status" value="1"/>
</dbReference>
<sequence length="183" mass="20206">MKALDLLLSRSSFSRVSEPAPAGEKLENIIAAGLRAPDHAHLGPFEFIVCEGTGLDRLTEIFVAAAAADNLSEEKQVKATKMAYRAPMVIVAIMRYKPHDKVPREEQIATTACAVQNMQMAAQAQGFNGIWRTGSYAKSETVRDAFGLAEQDELVGFLYLGTPEADVPIKRQRSAESYIKYWR</sequence>
<keyword evidence="6 7" id="KW-0520">NAD</keyword>
<gene>
    <name evidence="10" type="ORF">J1N51_02210</name>
</gene>
<name>A0A975HIJ7_9GAMM</name>
<protein>
    <recommendedName>
        <fullName evidence="7">Putative NAD(P)H nitroreductase</fullName>
        <ecNumber evidence="7">1.-.-.-</ecNumber>
    </recommendedName>
</protein>
<accession>A0A975HIJ7</accession>
<dbReference type="EC" id="1.-.-.-" evidence="7"/>
<dbReference type="InterPro" id="IPR029479">
    <property type="entry name" value="Nitroreductase"/>
</dbReference>
<organism evidence="10 11">
    <name type="scientific">Psychrosphaera ytuae</name>
    <dbReference type="NCBI Taxonomy" id="2820710"/>
    <lineage>
        <taxon>Bacteria</taxon>
        <taxon>Pseudomonadati</taxon>
        <taxon>Pseudomonadota</taxon>
        <taxon>Gammaproteobacteria</taxon>
        <taxon>Alteromonadales</taxon>
        <taxon>Pseudoalteromonadaceae</taxon>
        <taxon>Psychrosphaera</taxon>
    </lineage>
</organism>
<dbReference type="RefSeq" id="WP_208832375.1">
    <property type="nucleotide sequence ID" value="NZ_CP072110.1"/>
</dbReference>
<feature type="binding site" evidence="8">
    <location>
        <position position="35"/>
    </location>
    <ligand>
        <name>FMN</name>
        <dbReference type="ChEBI" id="CHEBI:58210"/>
        <note>ligand shared between dimeric partners</note>
    </ligand>
</feature>
<reference evidence="10" key="1">
    <citation type="submission" date="2021-03" db="EMBL/GenBank/DDBJ databases">
        <title>Description of Psychrosphaera ytuae sp. nov. isolated from deep sea sediment of South China Sea.</title>
        <authorList>
            <person name="Zhang J."/>
            <person name="Xu X.-D."/>
        </authorList>
    </citation>
    <scope>NUCLEOTIDE SEQUENCE</scope>
    <source>
        <strain evidence="10">MTZ26</strain>
    </source>
</reference>
<keyword evidence="2 7" id="KW-0285">Flavoprotein</keyword>
<evidence type="ECO:0000256" key="6">
    <source>
        <dbReference type="ARBA" id="ARBA00023027"/>
    </source>
</evidence>
<feature type="binding site" description="in other chain" evidence="8">
    <location>
        <begin position="10"/>
        <end position="12"/>
    </location>
    <ligand>
        <name>FMN</name>
        <dbReference type="ChEBI" id="CHEBI:58210"/>
        <note>ligand shared between dimeric partners</note>
    </ligand>
</feature>
<dbReference type="InterPro" id="IPR052530">
    <property type="entry name" value="NAD(P)H_nitroreductase"/>
</dbReference>
<evidence type="ECO:0000313" key="10">
    <source>
        <dbReference type="EMBL" id="QTH64320.1"/>
    </source>
</evidence>
<evidence type="ECO:0000256" key="3">
    <source>
        <dbReference type="ARBA" id="ARBA00022643"/>
    </source>
</evidence>
<evidence type="ECO:0000256" key="1">
    <source>
        <dbReference type="ARBA" id="ARBA00007118"/>
    </source>
</evidence>
<evidence type="ECO:0000256" key="7">
    <source>
        <dbReference type="PIRNR" id="PIRNR000232"/>
    </source>
</evidence>